<feature type="chain" id="PRO_5041646047" evidence="7">
    <location>
        <begin position="22"/>
        <end position="113"/>
    </location>
</feature>
<evidence type="ECO:0000256" key="7">
    <source>
        <dbReference type="SAM" id="SignalP"/>
    </source>
</evidence>
<keyword evidence="8" id="KW-1185">Reference proteome</keyword>
<dbReference type="CTD" id="284422"/>
<protein>
    <submittedName>
        <fullName evidence="9">Small integral membrane protein 24</fullName>
    </submittedName>
</protein>
<evidence type="ECO:0000256" key="6">
    <source>
        <dbReference type="SAM" id="Phobius"/>
    </source>
</evidence>
<gene>
    <name evidence="9" type="primary">SMIM24</name>
</gene>
<evidence type="ECO:0000256" key="3">
    <source>
        <dbReference type="ARBA" id="ARBA00022989"/>
    </source>
</evidence>
<dbReference type="Pfam" id="PF15807">
    <property type="entry name" value="MAP17"/>
    <property type="match status" value="1"/>
</dbReference>
<dbReference type="Proteomes" id="UP001190640">
    <property type="component" value="Chromosome 5"/>
</dbReference>
<reference evidence="9" key="1">
    <citation type="submission" date="2025-08" db="UniProtKB">
        <authorList>
            <consortium name="RefSeq"/>
        </authorList>
    </citation>
    <scope>IDENTIFICATION</scope>
    <source>
        <tissue evidence="9">Blood</tissue>
    </source>
</reference>
<comment type="subcellular location">
    <subcellularLocation>
        <location evidence="1">Membrane</location>
        <topology evidence="1">Single-pass membrane protein</topology>
    </subcellularLocation>
</comment>
<evidence type="ECO:0000256" key="4">
    <source>
        <dbReference type="ARBA" id="ARBA00023136"/>
    </source>
</evidence>
<accession>A0AA97L099</accession>
<keyword evidence="2 6" id="KW-0812">Transmembrane</keyword>
<keyword evidence="4 6" id="KW-0472">Membrane</keyword>
<sequence>MEPALQAALLLGLFLVPCSHAQGAVSGTTAGSNTLQPWLVGLTAVMCFLCVIFMASLINRFFCSKKKDTEETQEKNVDLRTTPNIYDNIAMEVEEGTFQSAEQRGDDDKQTNL</sequence>
<evidence type="ECO:0000313" key="8">
    <source>
        <dbReference type="Proteomes" id="UP001190640"/>
    </source>
</evidence>
<comment type="similarity">
    <text evidence="5">Belongs to the PDZK1-interacting protein 1/SMIM24 family.</text>
</comment>
<dbReference type="InterPro" id="IPR031627">
    <property type="entry name" value="PDZK1IP1/SMIM24"/>
</dbReference>
<keyword evidence="3 6" id="KW-1133">Transmembrane helix</keyword>
<dbReference type="PANTHER" id="PTHR15296:SF1">
    <property type="entry name" value="PDZK1 INTERACTING PROTEIN 1"/>
    <property type="match status" value="1"/>
</dbReference>
<dbReference type="GO" id="GO:0016020">
    <property type="term" value="C:membrane"/>
    <property type="evidence" value="ECO:0007669"/>
    <property type="project" value="UniProtKB-SubCell"/>
</dbReference>
<evidence type="ECO:0000256" key="2">
    <source>
        <dbReference type="ARBA" id="ARBA00022692"/>
    </source>
</evidence>
<dbReference type="AlphaFoldDB" id="A0AA97L099"/>
<evidence type="ECO:0000256" key="5">
    <source>
        <dbReference type="ARBA" id="ARBA00049650"/>
    </source>
</evidence>
<dbReference type="KEGG" id="emc:129330781"/>
<feature type="transmembrane region" description="Helical" evidence="6">
    <location>
        <begin position="37"/>
        <end position="58"/>
    </location>
</feature>
<feature type="signal peptide" evidence="7">
    <location>
        <begin position="1"/>
        <end position="21"/>
    </location>
</feature>
<evidence type="ECO:0000256" key="1">
    <source>
        <dbReference type="ARBA" id="ARBA00004167"/>
    </source>
</evidence>
<organism evidence="8 9">
    <name type="scientific">Eublepharis macularius</name>
    <name type="common">Leopard gecko</name>
    <name type="synonym">Cyrtodactylus macularius</name>
    <dbReference type="NCBI Taxonomy" id="481883"/>
    <lineage>
        <taxon>Eukaryota</taxon>
        <taxon>Metazoa</taxon>
        <taxon>Chordata</taxon>
        <taxon>Craniata</taxon>
        <taxon>Vertebrata</taxon>
        <taxon>Euteleostomi</taxon>
        <taxon>Lepidosauria</taxon>
        <taxon>Squamata</taxon>
        <taxon>Bifurcata</taxon>
        <taxon>Gekkota</taxon>
        <taxon>Eublepharidae</taxon>
        <taxon>Eublepharinae</taxon>
        <taxon>Eublepharis</taxon>
    </lineage>
</organism>
<evidence type="ECO:0000313" key="9">
    <source>
        <dbReference type="RefSeq" id="XP_054836943.1"/>
    </source>
</evidence>
<dbReference type="RefSeq" id="XP_054836943.1">
    <property type="nucleotide sequence ID" value="XM_054980968.1"/>
</dbReference>
<dbReference type="GeneID" id="129330781"/>
<proteinExistence type="inferred from homology"/>
<name>A0AA97L099_EUBMA</name>
<keyword evidence="7" id="KW-0732">Signal</keyword>
<dbReference type="PANTHER" id="PTHR15296">
    <property type="entry name" value="MEMBRANE-ASSOCIATED PROTEIN MAP17"/>
    <property type="match status" value="1"/>
</dbReference>